<dbReference type="Proteomes" id="UP000828251">
    <property type="component" value="Unassembled WGS sequence"/>
</dbReference>
<evidence type="ECO:0008006" key="3">
    <source>
        <dbReference type="Google" id="ProtNLM"/>
    </source>
</evidence>
<dbReference type="Gene3D" id="3.60.10.10">
    <property type="entry name" value="Endonuclease/exonuclease/phosphatase"/>
    <property type="match status" value="1"/>
</dbReference>
<reference evidence="1 2" key="1">
    <citation type="journal article" date="2021" name="Plant Biotechnol. J.">
        <title>Multi-omics assisted identification of the key and species-specific regulatory components of drought-tolerant mechanisms in Gossypium stocksii.</title>
        <authorList>
            <person name="Yu D."/>
            <person name="Ke L."/>
            <person name="Zhang D."/>
            <person name="Wu Y."/>
            <person name="Sun Y."/>
            <person name="Mei J."/>
            <person name="Sun J."/>
            <person name="Sun Y."/>
        </authorList>
    </citation>
    <scope>NUCLEOTIDE SEQUENCE [LARGE SCALE GENOMIC DNA]</scope>
    <source>
        <strain evidence="2">cv. E1</strain>
        <tissue evidence="1">Leaf</tissue>
    </source>
</reference>
<keyword evidence="2" id="KW-1185">Reference proteome</keyword>
<protein>
    <recommendedName>
        <fullName evidence="3">Reverse transcriptase</fullName>
    </recommendedName>
</protein>
<dbReference type="PANTHER" id="PTHR33710">
    <property type="entry name" value="BNAC02G09200D PROTEIN"/>
    <property type="match status" value="1"/>
</dbReference>
<organism evidence="1 2">
    <name type="scientific">Gossypium stocksii</name>
    <dbReference type="NCBI Taxonomy" id="47602"/>
    <lineage>
        <taxon>Eukaryota</taxon>
        <taxon>Viridiplantae</taxon>
        <taxon>Streptophyta</taxon>
        <taxon>Embryophyta</taxon>
        <taxon>Tracheophyta</taxon>
        <taxon>Spermatophyta</taxon>
        <taxon>Magnoliopsida</taxon>
        <taxon>eudicotyledons</taxon>
        <taxon>Gunneridae</taxon>
        <taxon>Pentapetalae</taxon>
        <taxon>rosids</taxon>
        <taxon>malvids</taxon>
        <taxon>Malvales</taxon>
        <taxon>Malvaceae</taxon>
        <taxon>Malvoideae</taxon>
        <taxon>Gossypium</taxon>
    </lineage>
</organism>
<accession>A0A9D3W0N4</accession>
<name>A0A9D3W0N4_9ROSI</name>
<dbReference type="SUPFAM" id="SSF56219">
    <property type="entry name" value="DNase I-like"/>
    <property type="match status" value="1"/>
</dbReference>
<evidence type="ECO:0000313" key="2">
    <source>
        <dbReference type="Proteomes" id="UP000828251"/>
    </source>
</evidence>
<dbReference type="PANTHER" id="PTHR33710:SF73">
    <property type="entry name" value="ZINC KNUCKLE CX2CX4HX4C DOMAIN-CONTAINING PROTEIN"/>
    <property type="match status" value="1"/>
</dbReference>
<gene>
    <name evidence="1" type="ORF">J1N35_010562</name>
</gene>
<evidence type="ECO:0000313" key="1">
    <source>
        <dbReference type="EMBL" id="KAH1106794.1"/>
    </source>
</evidence>
<comment type="caution">
    <text evidence="1">The sequence shown here is derived from an EMBL/GenBank/DDBJ whole genome shotgun (WGS) entry which is preliminary data.</text>
</comment>
<dbReference type="AlphaFoldDB" id="A0A9D3W0N4"/>
<dbReference type="InterPro" id="IPR036691">
    <property type="entry name" value="Endo/exonu/phosph_ase_sf"/>
</dbReference>
<dbReference type="OrthoDB" id="1935929at2759"/>
<sequence length="185" mass="21925">MDSFEKKGGRLRPERQMTAFREVLDECGLIDLGFVGRWLMWERGRFLSTNIQERLDRGVATSDCISLFPCYRVEHFCHSFSDHCPILLDTNRQSTECLENDFEEVVKSSWEDLSGNIPEKLMMLGYRFHLWSRGRRKKQRVEHMDLEERLQALCEKDPSDEILAEITEVQIGLNLEMDKEELFWE</sequence>
<proteinExistence type="predicted"/>
<dbReference type="EMBL" id="JAIQCV010000004">
    <property type="protein sequence ID" value="KAH1106794.1"/>
    <property type="molecule type" value="Genomic_DNA"/>
</dbReference>